<dbReference type="EMBL" id="PGCI01000330">
    <property type="protein sequence ID" value="PLW29463.1"/>
    <property type="molecule type" value="Genomic_DNA"/>
</dbReference>
<comment type="caution">
    <text evidence="2">The sequence shown here is derived from an EMBL/GenBank/DDBJ whole genome shotgun (WGS) entry which is preliminary data.</text>
</comment>
<organism evidence="2 3">
    <name type="scientific">Puccinia coronata f. sp. avenae</name>
    <dbReference type="NCBI Taxonomy" id="200324"/>
    <lineage>
        <taxon>Eukaryota</taxon>
        <taxon>Fungi</taxon>
        <taxon>Dikarya</taxon>
        <taxon>Basidiomycota</taxon>
        <taxon>Pucciniomycotina</taxon>
        <taxon>Pucciniomycetes</taxon>
        <taxon>Pucciniales</taxon>
        <taxon>Pucciniaceae</taxon>
        <taxon>Puccinia</taxon>
    </lineage>
</organism>
<evidence type="ECO:0000313" key="2">
    <source>
        <dbReference type="EMBL" id="PLW34733.1"/>
    </source>
</evidence>
<evidence type="ECO:0000313" key="1">
    <source>
        <dbReference type="EMBL" id="PLW29463.1"/>
    </source>
</evidence>
<dbReference type="AlphaFoldDB" id="A0A2N5UAI2"/>
<gene>
    <name evidence="2" type="ORF">PCANC_15052</name>
    <name evidence="1" type="ORF">PCASD_16784</name>
</gene>
<reference evidence="3 4" key="1">
    <citation type="submission" date="2017-11" db="EMBL/GenBank/DDBJ databases">
        <title>De novo assembly and phasing of dikaryotic genomes from two isolates of Puccinia coronata f. sp. avenae, the causal agent of oat crown rust.</title>
        <authorList>
            <person name="Miller M.E."/>
            <person name="Zhang Y."/>
            <person name="Omidvar V."/>
            <person name="Sperschneider J."/>
            <person name="Schwessinger B."/>
            <person name="Raley C."/>
            <person name="Palmer J.M."/>
            <person name="Garnica D."/>
            <person name="Upadhyaya N."/>
            <person name="Rathjen J."/>
            <person name="Taylor J.M."/>
            <person name="Park R.F."/>
            <person name="Dodds P.N."/>
            <person name="Hirsch C.D."/>
            <person name="Kianian S.F."/>
            <person name="Figueroa M."/>
        </authorList>
    </citation>
    <scope>NUCLEOTIDE SEQUENCE [LARGE SCALE GENOMIC DNA]</scope>
    <source>
        <strain evidence="2">12NC29</strain>
        <strain evidence="1">12SD80</strain>
    </source>
</reference>
<protein>
    <submittedName>
        <fullName evidence="2">Uncharacterized protein</fullName>
    </submittedName>
</protein>
<evidence type="ECO:0000313" key="3">
    <source>
        <dbReference type="Proteomes" id="UP000235388"/>
    </source>
</evidence>
<name>A0A2N5UAI2_9BASI</name>
<evidence type="ECO:0000313" key="4">
    <source>
        <dbReference type="Proteomes" id="UP000235392"/>
    </source>
</evidence>
<keyword evidence="3" id="KW-1185">Reference proteome</keyword>
<sequence>MEDFAALNLVFDPCFKLELIEFTLMDKLSPSEAVATLNQIESNVVKCFDKLNSCQTQLDQNHRSDKPNNGISTNQVALFENEGLDSSTPIRMPKKIGVQPLRATLERRAEAARPSPHAARHLHAFNRRAGVQPCQTGVQSLHACLEGRAKPARPSDRRAGFARLSAHVSLSIQEAYVSQRTLKRVPKYPYKGTKVPL</sequence>
<proteinExistence type="predicted"/>
<dbReference type="Proteomes" id="UP000235388">
    <property type="component" value="Unassembled WGS sequence"/>
</dbReference>
<accession>A0A2N5UAI2</accession>
<dbReference type="EMBL" id="PGCJ01000271">
    <property type="protein sequence ID" value="PLW34733.1"/>
    <property type="molecule type" value="Genomic_DNA"/>
</dbReference>
<dbReference type="Proteomes" id="UP000235392">
    <property type="component" value="Unassembled WGS sequence"/>
</dbReference>